<accession>A0A182HHB0</accession>
<sequence length="127" mass="13553">IQCYSYLQPLENGSFHCQTSIDKIVYNHCASSTRITSTRRLLAIQQPTNMKLLSIFFVFAGILLMLGVADAARGNNGNNGNRENNGNPTPPGLSGSPRPSRSPKSTEAPKVTTTAAPAVRAARPVVA</sequence>
<dbReference type="AlphaFoldDB" id="A0A182HHB0"/>
<feature type="region of interest" description="Disordered" evidence="1">
    <location>
        <begin position="73"/>
        <end position="127"/>
    </location>
</feature>
<proteinExistence type="predicted"/>
<evidence type="ECO:0000313" key="4">
    <source>
        <dbReference type="Proteomes" id="UP000075840"/>
    </source>
</evidence>
<evidence type="ECO:0000256" key="1">
    <source>
        <dbReference type="SAM" id="MobiDB-lite"/>
    </source>
</evidence>
<name>A0A182HHB0_ANOAR</name>
<protein>
    <submittedName>
        <fullName evidence="3">Uncharacterized protein</fullName>
    </submittedName>
</protein>
<dbReference type="Proteomes" id="UP000075840">
    <property type="component" value="Unassembled WGS sequence"/>
</dbReference>
<evidence type="ECO:0000313" key="3">
    <source>
        <dbReference type="EnsemblMetazoa" id="AARA000613-PA"/>
    </source>
</evidence>
<keyword evidence="2" id="KW-0812">Transmembrane</keyword>
<evidence type="ECO:0000256" key="2">
    <source>
        <dbReference type="SAM" id="Phobius"/>
    </source>
</evidence>
<keyword evidence="4" id="KW-1185">Reference proteome</keyword>
<reference evidence="3" key="1">
    <citation type="submission" date="2022-08" db="UniProtKB">
        <authorList>
            <consortium name="EnsemblMetazoa"/>
        </authorList>
    </citation>
    <scope>IDENTIFICATION</scope>
    <source>
        <strain evidence="3">Dongola</strain>
    </source>
</reference>
<keyword evidence="2" id="KW-0472">Membrane</keyword>
<organism evidence="3 4">
    <name type="scientific">Anopheles arabiensis</name>
    <name type="common">Mosquito</name>
    <dbReference type="NCBI Taxonomy" id="7173"/>
    <lineage>
        <taxon>Eukaryota</taxon>
        <taxon>Metazoa</taxon>
        <taxon>Ecdysozoa</taxon>
        <taxon>Arthropoda</taxon>
        <taxon>Hexapoda</taxon>
        <taxon>Insecta</taxon>
        <taxon>Pterygota</taxon>
        <taxon>Neoptera</taxon>
        <taxon>Endopterygota</taxon>
        <taxon>Diptera</taxon>
        <taxon>Nematocera</taxon>
        <taxon>Culicoidea</taxon>
        <taxon>Culicidae</taxon>
        <taxon>Anophelinae</taxon>
        <taxon>Anopheles</taxon>
    </lineage>
</organism>
<dbReference type="EnsemblMetazoa" id="AARA000613-RA">
    <property type="protein sequence ID" value="AARA000613-PA"/>
    <property type="gene ID" value="AARA000613"/>
</dbReference>
<keyword evidence="2" id="KW-1133">Transmembrane helix</keyword>
<dbReference type="EMBL" id="APCN01002399">
    <property type="status" value="NOT_ANNOTATED_CDS"/>
    <property type="molecule type" value="Genomic_DNA"/>
</dbReference>
<dbReference type="VEuPathDB" id="VectorBase:AARA000613"/>
<feature type="transmembrane region" description="Helical" evidence="2">
    <location>
        <begin position="52"/>
        <end position="72"/>
    </location>
</feature>